<dbReference type="Proteomes" id="UP000033092">
    <property type="component" value="Chromosome"/>
</dbReference>
<dbReference type="EMBL" id="CP009507">
    <property type="protein sequence ID" value="AKB34149.1"/>
    <property type="molecule type" value="Genomic_DNA"/>
</dbReference>
<protein>
    <submittedName>
        <fullName evidence="2">Uncharacterized protein</fullName>
    </submittedName>
</protein>
<keyword evidence="1" id="KW-0812">Transmembrane</keyword>
<feature type="transmembrane region" description="Helical" evidence="1">
    <location>
        <begin position="12"/>
        <end position="33"/>
    </location>
</feature>
<dbReference type="PROSITE" id="PS51257">
    <property type="entry name" value="PROKAR_LIPOPROTEIN"/>
    <property type="match status" value="1"/>
</dbReference>
<sequence>MNFLNKEYTGTNASVIGFLALGGCVANLILALYPFSCEMCIGLAFAYLLSFFICAKIDDHFRKKQFSDRKQGAGL</sequence>
<keyword evidence="1" id="KW-1133">Transmembrane helix</keyword>
<gene>
    <name evidence="2" type="ORF">MSSIH_3459</name>
</gene>
<accession>A0A0E3PH51</accession>
<dbReference type="HOGENOM" id="CLU_2662419_0_0_2"/>
<dbReference type="PATRIC" id="fig|1434119.4.peg.4479"/>
<keyword evidence="1" id="KW-0472">Membrane</keyword>
<name>A0A0E3PH51_9EURY</name>
<feature type="transmembrane region" description="Helical" evidence="1">
    <location>
        <begin position="39"/>
        <end position="57"/>
    </location>
</feature>
<evidence type="ECO:0000256" key="1">
    <source>
        <dbReference type="SAM" id="Phobius"/>
    </source>
</evidence>
<evidence type="ECO:0000313" key="3">
    <source>
        <dbReference type="Proteomes" id="UP000033092"/>
    </source>
</evidence>
<evidence type="ECO:0000313" key="2">
    <source>
        <dbReference type="EMBL" id="AKB34149.1"/>
    </source>
</evidence>
<reference evidence="2 3" key="1">
    <citation type="submission" date="2014-07" db="EMBL/GenBank/DDBJ databases">
        <title>Methanogenic archaea and the global carbon cycle.</title>
        <authorList>
            <person name="Henriksen J.R."/>
            <person name="Luke J."/>
            <person name="Reinhart S."/>
            <person name="Benedict M.N."/>
            <person name="Youngblut N.D."/>
            <person name="Metcalf M.E."/>
            <person name="Whitaker R.J."/>
            <person name="Metcalf W.W."/>
        </authorList>
    </citation>
    <scope>NUCLEOTIDE SEQUENCE [LARGE SCALE GENOMIC DNA]</scope>
    <source>
        <strain evidence="2 3">HI350</strain>
    </source>
</reference>
<organism evidence="2 3">
    <name type="scientific">Methanosarcina siciliae HI350</name>
    <dbReference type="NCBI Taxonomy" id="1434119"/>
    <lineage>
        <taxon>Archaea</taxon>
        <taxon>Methanobacteriati</taxon>
        <taxon>Methanobacteriota</taxon>
        <taxon>Stenosarchaea group</taxon>
        <taxon>Methanomicrobia</taxon>
        <taxon>Methanosarcinales</taxon>
        <taxon>Methanosarcinaceae</taxon>
        <taxon>Methanosarcina</taxon>
    </lineage>
</organism>
<proteinExistence type="predicted"/>
<dbReference type="AlphaFoldDB" id="A0A0E3PH51"/>
<dbReference type="KEGG" id="msz:MSSIH_3459"/>